<keyword evidence="1 7" id="KW-0963">Cytoplasm</keyword>
<dbReference type="InterPro" id="IPR011530">
    <property type="entry name" value="rRNA_adenine_dimethylase"/>
</dbReference>
<dbReference type="NCBIfam" id="TIGR00755">
    <property type="entry name" value="ksgA"/>
    <property type="match status" value="1"/>
</dbReference>
<dbReference type="PROSITE" id="PS01131">
    <property type="entry name" value="RRNA_A_DIMETH"/>
    <property type="match status" value="1"/>
</dbReference>
<dbReference type="EC" id="2.1.1.182" evidence="7"/>
<comment type="similarity">
    <text evidence="7">Belongs to the class I-like SAM-binding methyltransferase superfamily. rRNA adenine N(6)-methyltransferase family. RsmA subfamily.</text>
</comment>
<dbReference type="SMART" id="SM00650">
    <property type="entry name" value="rADc"/>
    <property type="match status" value="1"/>
</dbReference>
<dbReference type="InterPro" id="IPR001737">
    <property type="entry name" value="KsgA/Erm"/>
</dbReference>
<reference evidence="10 11" key="1">
    <citation type="journal article" date="2010" name="BMC Genomics">
        <title>Genome comparison of the epiphytic bacteria Erwinia billingiae and E. tasmaniensis with the pear pathogen E. pyrifoliae.</title>
        <authorList>
            <person name="Kube M."/>
            <person name="Migdoll A.M."/>
            <person name="Gehring I."/>
            <person name="Heitmann K."/>
            <person name="Mayer Y."/>
            <person name="Kuhl H."/>
            <person name="Knaust F."/>
            <person name="Geider K."/>
            <person name="Reinhardt R."/>
        </authorList>
    </citation>
    <scope>NUCLEOTIDE SEQUENCE [LARGE SCALE GENOMIC DNA]</scope>
    <source>
        <strain evidence="10 11">Eb661</strain>
    </source>
</reference>
<keyword evidence="11" id="KW-1185">Reference proteome</keyword>
<proteinExistence type="inferred from homology"/>
<feature type="domain" description="Ribosomal RNA adenine methylase transferase N-terminal" evidence="9">
    <location>
        <begin position="25"/>
        <end position="198"/>
    </location>
</feature>
<dbReference type="InterPro" id="IPR023165">
    <property type="entry name" value="rRNA_Ade_diMease-like_C"/>
</dbReference>
<evidence type="ECO:0000256" key="3">
    <source>
        <dbReference type="ARBA" id="ARBA00022603"/>
    </source>
</evidence>
<accession>D8MN15</accession>
<evidence type="ECO:0000256" key="2">
    <source>
        <dbReference type="ARBA" id="ARBA00022552"/>
    </source>
</evidence>
<organism evidence="11">
    <name type="scientific">Erwinia billingiae (strain Eb661)</name>
    <dbReference type="NCBI Taxonomy" id="634500"/>
    <lineage>
        <taxon>Bacteria</taxon>
        <taxon>Pseudomonadati</taxon>
        <taxon>Pseudomonadota</taxon>
        <taxon>Gammaproteobacteria</taxon>
        <taxon>Enterobacterales</taxon>
        <taxon>Erwiniaceae</taxon>
        <taxon>Erwinia</taxon>
    </lineage>
</organism>
<dbReference type="InterPro" id="IPR020596">
    <property type="entry name" value="rRNA_Ade_Mease_Trfase_CS"/>
</dbReference>
<dbReference type="GO" id="GO:0052908">
    <property type="term" value="F:16S rRNA (adenine(1518)-N(6)/adenine(1519)-N(6))-dimethyltransferase activity"/>
    <property type="evidence" value="ECO:0007669"/>
    <property type="project" value="UniProtKB-EC"/>
</dbReference>
<keyword evidence="3 7" id="KW-0489">Methyltransferase</keyword>
<dbReference type="Pfam" id="PF00398">
    <property type="entry name" value="RrnaAD"/>
    <property type="match status" value="1"/>
</dbReference>
<dbReference type="GO" id="GO:0003723">
    <property type="term" value="F:RNA binding"/>
    <property type="evidence" value="ECO:0007669"/>
    <property type="project" value="UniProtKB-UniRule"/>
</dbReference>
<dbReference type="PANTHER" id="PTHR11727:SF7">
    <property type="entry name" value="DIMETHYLADENOSINE TRANSFERASE-RELATED"/>
    <property type="match status" value="1"/>
</dbReference>
<dbReference type="EMBL" id="FP236843">
    <property type="protein sequence ID" value="CAX58222.1"/>
    <property type="molecule type" value="Genomic_DNA"/>
</dbReference>
<dbReference type="CDD" id="cd02440">
    <property type="entry name" value="AdoMet_MTases"/>
    <property type="match status" value="1"/>
</dbReference>
<dbReference type="HAMAP" id="MF_00607">
    <property type="entry name" value="16SrRNA_methyltr_A"/>
    <property type="match status" value="1"/>
</dbReference>
<dbReference type="RefSeq" id="WP_013200727.1">
    <property type="nucleotide sequence ID" value="NC_014306.1"/>
</dbReference>
<name>D8MN15_ERWBE</name>
<keyword evidence="4 7" id="KW-0808">Transferase</keyword>
<dbReference type="Gene3D" id="1.10.8.100">
    <property type="entry name" value="Ribosomal RNA adenine dimethylase-like, domain 2"/>
    <property type="match status" value="1"/>
</dbReference>
<comment type="subcellular location">
    <subcellularLocation>
        <location evidence="7">Cytoplasm</location>
    </subcellularLocation>
</comment>
<dbReference type="InterPro" id="IPR020598">
    <property type="entry name" value="rRNA_Ade_methylase_Trfase_N"/>
</dbReference>
<dbReference type="KEGG" id="ebi:EbC_06910"/>
<dbReference type="AlphaFoldDB" id="D8MN15"/>
<dbReference type="Gene3D" id="3.40.50.150">
    <property type="entry name" value="Vaccinia Virus protein VP39"/>
    <property type="match status" value="1"/>
</dbReference>
<evidence type="ECO:0000313" key="11">
    <source>
        <dbReference type="Proteomes" id="UP000008793"/>
    </source>
</evidence>
<evidence type="ECO:0000256" key="7">
    <source>
        <dbReference type="HAMAP-Rule" id="MF_00607"/>
    </source>
</evidence>
<dbReference type="GO" id="GO:0005829">
    <property type="term" value="C:cytosol"/>
    <property type="evidence" value="ECO:0007669"/>
    <property type="project" value="TreeGrafter"/>
</dbReference>
<evidence type="ECO:0000313" key="10">
    <source>
        <dbReference type="EMBL" id="CAX58222.1"/>
    </source>
</evidence>
<evidence type="ECO:0000256" key="4">
    <source>
        <dbReference type="ARBA" id="ARBA00022679"/>
    </source>
</evidence>
<evidence type="ECO:0000256" key="6">
    <source>
        <dbReference type="ARBA" id="ARBA00022884"/>
    </source>
</evidence>
<evidence type="ECO:0000256" key="5">
    <source>
        <dbReference type="ARBA" id="ARBA00022691"/>
    </source>
</evidence>
<evidence type="ECO:0000259" key="9">
    <source>
        <dbReference type="SMART" id="SM00650"/>
    </source>
</evidence>
<dbReference type="STRING" id="634500.EbC_06910"/>
<dbReference type="GeneID" id="90510703"/>
<comment type="function">
    <text evidence="7">Specifically dimethylates two adjacent adenosines (A1518 and A1519) in the loop of a conserved hairpin near the 3'-end of 16S rRNA in the 30S particle. May play a critical role in biogenesis of 30S subunits.</text>
</comment>
<dbReference type="SUPFAM" id="SSF53335">
    <property type="entry name" value="S-adenosyl-L-methionine-dependent methyltransferases"/>
    <property type="match status" value="1"/>
</dbReference>
<feature type="binding site" evidence="7 8">
    <location>
        <position position="113"/>
    </location>
    <ligand>
        <name>S-adenosyl-L-methionine</name>
        <dbReference type="ChEBI" id="CHEBI:59789"/>
    </ligand>
</feature>
<dbReference type="PROSITE" id="PS51689">
    <property type="entry name" value="SAM_RNA_A_N6_MT"/>
    <property type="match status" value="1"/>
</dbReference>
<dbReference type="InterPro" id="IPR029063">
    <property type="entry name" value="SAM-dependent_MTases_sf"/>
</dbReference>
<feature type="binding site" evidence="7 8">
    <location>
        <position position="66"/>
    </location>
    <ligand>
        <name>S-adenosyl-L-methionine</name>
        <dbReference type="ChEBI" id="CHEBI:59789"/>
    </ligand>
</feature>
<dbReference type="Proteomes" id="UP000008793">
    <property type="component" value="Chromosome"/>
</dbReference>
<gene>
    <name evidence="7" type="primary">rsmA</name>
    <name evidence="7 10" type="synonym">ksgA</name>
    <name evidence="10" type="ordered locus">EbC_06910</name>
</gene>
<keyword evidence="2 7" id="KW-0698">rRNA processing</keyword>
<feature type="binding site" evidence="7 8">
    <location>
        <position position="18"/>
    </location>
    <ligand>
        <name>S-adenosyl-L-methionine</name>
        <dbReference type="ChEBI" id="CHEBI:59789"/>
    </ligand>
</feature>
<evidence type="ECO:0000256" key="8">
    <source>
        <dbReference type="PROSITE-ProRule" id="PRU01026"/>
    </source>
</evidence>
<dbReference type="HOGENOM" id="CLU_041220_0_1_6"/>
<dbReference type="PANTHER" id="PTHR11727">
    <property type="entry name" value="DIMETHYLADENOSINE TRANSFERASE"/>
    <property type="match status" value="1"/>
</dbReference>
<dbReference type="eggNOG" id="COG0030">
    <property type="taxonomic scope" value="Bacteria"/>
</dbReference>
<dbReference type="FunFam" id="1.10.8.100:FF:000001">
    <property type="entry name" value="Ribosomal RNA small subunit methyltransferase A"/>
    <property type="match status" value="1"/>
</dbReference>
<comment type="catalytic activity">
    <reaction evidence="7">
        <text>adenosine(1518)/adenosine(1519) in 16S rRNA + 4 S-adenosyl-L-methionine = N(6)-dimethyladenosine(1518)/N(6)-dimethyladenosine(1519) in 16S rRNA + 4 S-adenosyl-L-homocysteine + 4 H(+)</text>
        <dbReference type="Rhea" id="RHEA:19609"/>
        <dbReference type="Rhea" id="RHEA-COMP:10232"/>
        <dbReference type="Rhea" id="RHEA-COMP:10233"/>
        <dbReference type="ChEBI" id="CHEBI:15378"/>
        <dbReference type="ChEBI" id="CHEBI:57856"/>
        <dbReference type="ChEBI" id="CHEBI:59789"/>
        <dbReference type="ChEBI" id="CHEBI:74411"/>
        <dbReference type="ChEBI" id="CHEBI:74493"/>
        <dbReference type="EC" id="2.1.1.182"/>
    </reaction>
</comment>
<keyword evidence="6 7" id="KW-0694">RNA-binding</keyword>
<feature type="binding site" evidence="7 8">
    <location>
        <position position="20"/>
    </location>
    <ligand>
        <name>S-adenosyl-L-methionine</name>
        <dbReference type="ChEBI" id="CHEBI:59789"/>
    </ligand>
</feature>
<dbReference type="FunFam" id="3.40.50.150:FF:000006">
    <property type="entry name" value="Ribosomal RNA small subunit methyltransferase A"/>
    <property type="match status" value="1"/>
</dbReference>
<feature type="binding site" evidence="7 8">
    <location>
        <position position="45"/>
    </location>
    <ligand>
        <name>S-adenosyl-L-methionine</name>
        <dbReference type="ChEBI" id="CHEBI:59789"/>
    </ligand>
</feature>
<keyword evidence="5 7" id="KW-0949">S-adenosyl-L-methionine</keyword>
<feature type="binding site" evidence="7 8">
    <location>
        <position position="91"/>
    </location>
    <ligand>
        <name>S-adenosyl-L-methionine</name>
        <dbReference type="ChEBI" id="CHEBI:59789"/>
    </ligand>
</feature>
<protein>
    <recommendedName>
        <fullName evidence="7">Ribosomal RNA small subunit methyltransferase A</fullName>
        <ecNumber evidence="7">2.1.1.182</ecNumber>
    </recommendedName>
    <alternativeName>
        <fullName evidence="7">16S rRNA (adenine(1518)-N(6)/adenine(1519)-N(6))-dimethyltransferase</fullName>
    </alternativeName>
    <alternativeName>
        <fullName evidence="7">16S rRNA dimethyladenosine transferase</fullName>
    </alternativeName>
    <alternativeName>
        <fullName evidence="7">16S rRNA dimethylase</fullName>
    </alternativeName>
    <alternativeName>
        <fullName evidence="7">S-adenosylmethionine-6-N', N'-adenosyl(rRNA) dimethyltransferase</fullName>
    </alternativeName>
</protein>
<sequence>MNNRVHQGHFARKRFGQNFLNDQYIIDSIVSAIHPQKGEAIVEIGPGLGALTEPVGERLDAMTVIEIDRDLAARLQTHPFLGPKLTIFQQDAMAFDFAEYAREKGQSLRVFGNLPYNISTPLMFHLFSYATAIRDMHFMLQKEVVNRLVAGPGSKAYGRLTVMAQYYCQVIPVLEVPPESFTPAPKVDSAVVRLMPHAKIEHPVTDMRVLTRITTEAFGKRRKTLRNSLGHLFSLEVLQEMNIDPTLRAENITVAQYCQLANWLIAHPQTQPQTQTPEK</sequence>
<evidence type="ECO:0000256" key="1">
    <source>
        <dbReference type="ARBA" id="ARBA00022490"/>
    </source>
</evidence>